<evidence type="ECO:0000256" key="1">
    <source>
        <dbReference type="SAM" id="MobiDB-lite"/>
    </source>
</evidence>
<accession>A0A8J4XFB6</accession>
<dbReference type="AlphaFoldDB" id="A0A8J4XFB6"/>
<proteinExistence type="predicted"/>
<comment type="caution">
    <text evidence="2">The sequence shown here is derived from an EMBL/GenBank/DDBJ whole genome shotgun (WGS) entry which is preliminary data.</text>
</comment>
<dbReference type="EMBL" id="QNUK01000060">
    <property type="protein sequence ID" value="KAF5904290.1"/>
    <property type="molecule type" value="Genomic_DNA"/>
</dbReference>
<sequence length="55" mass="5965">RFSLSWATKRARPGQKDKPSRRRMTATGTVVCVPSGTARKRLNAASATSGRAHPQ</sequence>
<feature type="non-terminal residue" evidence="2">
    <location>
        <position position="1"/>
    </location>
</feature>
<organism evidence="2 3">
    <name type="scientific">Clarias magur</name>
    <name type="common">Asian catfish</name>
    <name type="synonym">Macropteronotus magur</name>
    <dbReference type="NCBI Taxonomy" id="1594786"/>
    <lineage>
        <taxon>Eukaryota</taxon>
        <taxon>Metazoa</taxon>
        <taxon>Chordata</taxon>
        <taxon>Craniata</taxon>
        <taxon>Vertebrata</taxon>
        <taxon>Euteleostomi</taxon>
        <taxon>Actinopterygii</taxon>
        <taxon>Neopterygii</taxon>
        <taxon>Teleostei</taxon>
        <taxon>Ostariophysi</taxon>
        <taxon>Siluriformes</taxon>
        <taxon>Clariidae</taxon>
        <taxon>Clarias</taxon>
    </lineage>
</organism>
<evidence type="ECO:0000313" key="3">
    <source>
        <dbReference type="Proteomes" id="UP000727407"/>
    </source>
</evidence>
<gene>
    <name evidence="2" type="ORF">DAT39_006007</name>
</gene>
<keyword evidence="3" id="KW-1185">Reference proteome</keyword>
<protein>
    <submittedName>
        <fullName evidence="2">RING1 and YY1 binding protein</fullName>
    </submittedName>
</protein>
<feature type="non-terminal residue" evidence="2">
    <location>
        <position position="55"/>
    </location>
</feature>
<evidence type="ECO:0000313" key="2">
    <source>
        <dbReference type="EMBL" id="KAF5904290.1"/>
    </source>
</evidence>
<feature type="region of interest" description="Disordered" evidence="1">
    <location>
        <begin position="1"/>
        <end position="55"/>
    </location>
</feature>
<reference evidence="2" key="1">
    <citation type="submission" date="2020-07" db="EMBL/GenBank/DDBJ databases">
        <title>Clarias magur genome sequencing, assembly and annotation.</title>
        <authorList>
            <person name="Kushwaha B."/>
            <person name="Kumar R."/>
            <person name="Das P."/>
            <person name="Joshi C.G."/>
            <person name="Kumar D."/>
            <person name="Nagpure N.S."/>
            <person name="Pandey M."/>
            <person name="Agarwal S."/>
            <person name="Srivastava S."/>
            <person name="Singh M."/>
            <person name="Sahoo L."/>
            <person name="Jayasankar P."/>
            <person name="Meher P.K."/>
            <person name="Koringa P.G."/>
            <person name="Iquebal M.A."/>
            <person name="Das S.P."/>
            <person name="Bit A."/>
            <person name="Patnaik S."/>
            <person name="Patel N."/>
            <person name="Shah T.M."/>
            <person name="Hinsu A."/>
            <person name="Jena J.K."/>
        </authorList>
    </citation>
    <scope>NUCLEOTIDE SEQUENCE</scope>
    <source>
        <strain evidence="2">CIFAMagur01</strain>
        <tissue evidence="2">Testis</tissue>
    </source>
</reference>
<name>A0A8J4XFB6_CLAMG</name>
<dbReference type="Proteomes" id="UP000727407">
    <property type="component" value="Unassembled WGS sequence"/>
</dbReference>
<feature type="compositionally biased region" description="Basic residues" evidence="1">
    <location>
        <begin position="9"/>
        <end position="24"/>
    </location>
</feature>